<protein>
    <submittedName>
        <fullName evidence="2">Uncharacterized protein</fullName>
    </submittedName>
</protein>
<dbReference type="EMBL" id="CADCVX010000065">
    <property type="protein sequence ID" value="CAA9485740.1"/>
    <property type="molecule type" value="Genomic_DNA"/>
</dbReference>
<feature type="compositionally biased region" description="Gly residues" evidence="1">
    <location>
        <begin position="97"/>
        <end position="108"/>
    </location>
</feature>
<evidence type="ECO:0000256" key="1">
    <source>
        <dbReference type="SAM" id="MobiDB-lite"/>
    </source>
</evidence>
<feature type="compositionally biased region" description="Basic and acidic residues" evidence="1">
    <location>
        <begin position="12"/>
        <end position="24"/>
    </location>
</feature>
<feature type="non-terminal residue" evidence="2">
    <location>
        <position position="1"/>
    </location>
</feature>
<feature type="non-terminal residue" evidence="2">
    <location>
        <position position="133"/>
    </location>
</feature>
<feature type="compositionally biased region" description="Basic and acidic residues" evidence="1">
    <location>
        <begin position="109"/>
        <end position="123"/>
    </location>
</feature>
<gene>
    <name evidence="2" type="ORF">AVDCRST_MAG91-264</name>
</gene>
<accession>A0A6J4S404</accession>
<organism evidence="2">
    <name type="scientific">uncultured Sphingomonadaceae bacterium</name>
    <dbReference type="NCBI Taxonomy" id="169976"/>
    <lineage>
        <taxon>Bacteria</taxon>
        <taxon>Pseudomonadati</taxon>
        <taxon>Pseudomonadota</taxon>
        <taxon>Alphaproteobacteria</taxon>
        <taxon>Sphingomonadales</taxon>
        <taxon>Sphingomonadaceae</taxon>
        <taxon>environmental samples</taxon>
    </lineage>
</organism>
<dbReference type="AlphaFoldDB" id="A0A6J4S404"/>
<name>A0A6J4S404_9SPHN</name>
<sequence>AAPGHRPQQPADQERPCASREEGPARAGVVHGGGPAHPPRRAGAGAIAEHPAVHAGKHGAPAGGGADRGDGGGRRRRGGDDRGDTEQDDGQGQCASGAGGVPHPGHGTGADRPRRRALVDRRAGVAGPGQSRD</sequence>
<reference evidence="2" key="1">
    <citation type="submission" date="2020-02" db="EMBL/GenBank/DDBJ databases">
        <authorList>
            <person name="Meier V. D."/>
        </authorList>
    </citation>
    <scope>NUCLEOTIDE SEQUENCE</scope>
    <source>
        <strain evidence="2">AVDCRST_MAG91</strain>
    </source>
</reference>
<evidence type="ECO:0000313" key="2">
    <source>
        <dbReference type="EMBL" id="CAA9485740.1"/>
    </source>
</evidence>
<feature type="compositionally biased region" description="Basic and acidic residues" evidence="1">
    <location>
        <begin position="67"/>
        <end position="85"/>
    </location>
</feature>
<feature type="region of interest" description="Disordered" evidence="1">
    <location>
        <begin position="1"/>
        <end position="133"/>
    </location>
</feature>
<proteinExistence type="predicted"/>